<gene>
    <name evidence="1" type="ORF">HHS_00280</name>
</gene>
<proteinExistence type="predicted"/>
<dbReference type="Proteomes" id="UP000016900">
    <property type="component" value="Chromosome"/>
</dbReference>
<dbReference type="AlphaFoldDB" id="U3U8Q0"/>
<protein>
    <submittedName>
        <fullName evidence="1">Uncharacterized protein</fullName>
    </submittedName>
</protein>
<accession>U3U8Q0</accession>
<organism evidence="1 2">
    <name type="scientific">Candidatus Pantoea carbekii</name>
    <dbReference type="NCBI Taxonomy" id="1235990"/>
    <lineage>
        <taxon>Bacteria</taxon>
        <taxon>Pseudomonadati</taxon>
        <taxon>Pseudomonadota</taxon>
        <taxon>Gammaproteobacteria</taxon>
        <taxon>Enterobacterales</taxon>
        <taxon>Erwiniaceae</taxon>
        <taxon>Pantoea</taxon>
    </lineage>
</organism>
<dbReference type="KEGG" id="hhs:HHS_00280"/>
<name>U3U8Q0_9GAMM</name>
<evidence type="ECO:0000313" key="1">
    <source>
        <dbReference type="EMBL" id="BAN99997.1"/>
    </source>
</evidence>
<reference evidence="1 2" key="1">
    <citation type="submission" date="2012-10" db="EMBL/GenBank/DDBJ databases">
        <title>Genome sequence of the symbiont of the pentatomidae stink bug Halyomorpha halys.</title>
        <authorList>
            <person name="Kobayashi H."/>
            <person name="Fujii-Muramatsu R."/>
            <person name="Takeishi K."/>
            <person name="Noda H."/>
        </authorList>
    </citation>
    <scope>NUCLEOTIDE SEQUENCE [LARGE SCALE GENOMIC DNA]</scope>
</reference>
<sequence>MPLSAFRKALDGSLQKLSRPTSVEINILTSMKQPNIDEYYELVKLIFYYLTFSVSVLAQNY</sequence>
<keyword evidence="2" id="KW-1185">Reference proteome</keyword>
<dbReference type="EMBL" id="AP012554">
    <property type="protein sequence ID" value="BAN99997.1"/>
    <property type="molecule type" value="Genomic_DNA"/>
</dbReference>
<evidence type="ECO:0000313" key="2">
    <source>
        <dbReference type="Proteomes" id="UP000016900"/>
    </source>
</evidence>